<dbReference type="EMBL" id="MIHA01000034">
    <property type="protein sequence ID" value="ODQ86103.1"/>
    <property type="molecule type" value="Genomic_DNA"/>
</dbReference>
<evidence type="ECO:0000313" key="8">
    <source>
        <dbReference type="Proteomes" id="UP000094053"/>
    </source>
</evidence>
<keyword evidence="4 5" id="KW-0472">Membrane</keyword>
<dbReference type="CDD" id="cd07042">
    <property type="entry name" value="STAS_SulP_like_sulfate_transporter"/>
    <property type="match status" value="1"/>
</dbReference>
<dbReference type="Gene3D" id="3.30.750.24">
    <property type="entry name" value="STAS domain"/>
    <property type="match status" value="1"/>
</dbReference>
<dbReference type="InterPro" id="IPR002645">
    <property type="entry name" value="STAS_dom"/>
</dbReference>
<feature type="domain" description="STAS" evidence="6">
    <location>
        <begin position="442"/>
        <end position="557"/>
    </location>
</feature>
<feature type="transmembrane region" description="Helical" evidence="5">
    <location>
        <begin position="353"/>
        <end position="374"/>
    </location>
</feature>
<keyword evidence="8" id="KW-1185">Reference proteome</keyword>
<organism evidence="7 8">
    <name type="scientific">Mycolicibacterium flavescens</name>
    <name type="common">Mycobacterium flavescens</name>
    <dbReference type="NCBI Taxonomy" id="1776"/>
    <lineage>
        <taxon>Bacteria</taxon>
        <taxon>Bacillati</taxon>
        <taxon>Actinomycetota</taxon>
        <taxon>Actinomycetes</taxon>
        <taxon>Mycobacteriales</taxon>
        <taxon>Mycobacteriaceae</taxon>
        <taxon>Mycolicibacterium</taxon>
    </lineage>
</organism>
<sequence length="565" mass="58835">MELTVAWCRHWAPGLASLSGYRRAWLRGDVVAGVTVTAYLIPQVMAYASLAGVPASAGLWVAVVALAVYVVLGSSRKLSVGPESTTALMTAAVVAPIAAGDAARYVALSAALALLVGGLCIAGAVARLGFLANLLSGPVLTGYMTGIAGLMIVSQIAKVTGISLSGNDIGGLLVDLVRSVRFVHWPTFGMAAGVLAMLFILRRWAPRWPGPLLAVLAATAVGAAFSLDRAGVEVVGPIAAGWPKAGLPTVAPSDLATLLLPAVGVAIVAFSDNVLTARAFATRTGEIDANAELRALGVANLGVGLTHGFPVSSSGSRTALAHAVGSRTQLYSAVAVVSILLVLWLGRDVIAHFPTAALGALVVYAAVQLVDVAAYRRLAGFRRSEFVLAVATTAAVLGLGVLYGVLVAVALSILDLLRRVAHAHDSVLGFVPGIAGMHDIEDYPDARPVPGLVIYRYDAPLCFANAEDFRKRALSAVDDSDGCVEWFVLNVEANVEVDLTALDALESLRQELDHRGIVFAMARVKQDLRDALEAADMVGRIGEHRMFMTLPTAVEAFRNRGSVSG</sequence>
<feature type="transmembrane region" description="Helical" evidence="5">
    <location>
        <begin position="330"/>
        <end position="347"/>
    </location>
</feature>
<dbReference type="GO" id="GO:0055085">
    <property type="term" value="P:transmembrane transport"/>
    <property type="evidence" value="ECO:0007669"/>
    <property type="project" value="InterPro"/>
</dbReference>
<reference evidence="8" key="1">
    <citation type="submission" date="2016-09" db="EMBL/GenBank/DDBJ databases">
        <authorList>
            <person name="Greninger A.L."/>
            <person name="Jerome K.R."/>
            <person name="Mcnair B."/>
            <person name="Wallis C."/>
            <person name="Fang F."/>
        </authorList>
    </citation>
    <scope>NUCLEOTIDE SEQUENCE [LARGE SCALE GENOMIC DNA]</scope>
    <source>
        <strain evidence="8">M6</strain>
    </source>
</reference>
<feature type="transmembrane region" description="Helical" evidence="5">
    <location>
        <begin position="386"/>
        <end position="414"/>
    </location>
</feature>
<protein>
    <submittedName>
        <fullName evidence="7">Sulfate transporter</fullName>
    </submittedName>
</protein>
<feature type="transmembrane region" description="Helical" evidence="5">
    <location>
        <begin position="24"/>
        <end position="41"/>
    </location>
</feature>
<evidence type="ECO:0000256" key="1">
    <source>
        <dbReference type="ARBA" id="ARBA00004141"/>
    </source>
</evidence>
<dbReference type="PROSITE" id="PS50801">
    <property type="entry name" value="STAS"/>
    <property type="match status" value="1"/>
</dbReference>
<feature type="transmembrane region" description="Helical" evidence="5">
    <location>
        <begin position="84"/>
        <end position="100"/>
    </location>
</feature>
<evidence type="ECO:0000256" key="5">
    <source>
        <dbReference type="SAM" id="Phobius"/>
    </source>
</evidence>
<dbReference type="RefSeq" id="WP_069416826.1">
    <property type="nucleotide sequence ID" value="NZ_JACKUL010000030.1"/>
</dbReference>
<evidence type="ECO:0000313" key="7">
    <source>
        <dbReference type="EMBL" id="ODQ86103.1"/>
    </source>
</evidence>
<dbReference type="InterPro" id="IPR011547">
    <property type="entry name" value="SLC26A/SulP_dom"/>
</dbReference>
<dbReference type="OrthoDB" id="9769739at2"/>
<feature type="transmembrane region" description="Helical" evidence="5">
    <location>
        <begin position="106"/>
        <end position="130"/>
    </location>
</feature>
<evidence type="ECO:0000259" key="6">
    <source>
        <dbReference type="PROSITE" id="PS50801"/>
    </source>
</evidence>
<dbReference type="InterPro" id="IPR001902">
    <property type="entry name" value="SLC26A/SulP_fam"/>
</dbReference>
<dbReference type="GO" id="GO:0016020">
    <property type="term" value="C:membrane"/>
    <property type="evidence" value="ECO:0007669"/>
    <property type="project" value="UniProtKB-SubCell"/>
</dbReference>
<feature type="transmembrane region" description="Helical" evidence="5">
    <location>
        <begin position="255"/>
        <end position="275"/>
    </location>
</feature>
<feature type="transmembrane region" description="Helical" evidence="5">
    <location>
        <begin position="182"/>
        <end position="201"/>
    </location>
</feature>
<proteinExistence type="predicted"/>
<dbReference type="Proteomes" id="UP000094053">
    <property type="component" value="Unassembled WGS sequence"/>
</dbReference>
<dbReference type="Pfam" id="PF01740">
    <property type="entry name" value="STAS"/>
    <property type="match status" value="1"/>
</dbReference>
<feature type="transmembrane region" description="Helical" evidence="5">
    <location>
        <begin position="47"/>
        <end position="72"/>
    </location>
</feature>
<keyword evidence="2 5" id="KW-0812">Transmembrane</keyword>
<evidence type="ECO:0000256" key="4">
    <source>
        <dbReference type="ARBA" id="ARBA00023136"/>
    </source>
</evidence>
<comment type="caution">
    <text evidence="7">The sequence shown here is derived from an EMBL/GenBank/DDBJ whole genome shotgun (WGS) entry which is preliminary data.</text>
</comment>
<evidence type="ECO:0000256" key="3">
    <source>
        <dbReference type="ARBA" id="ARBA00022989"/>
    </source>
</evidence>
<keyword evidence="3 5" id="KW-1133">Transmembrane helix</keyword>
<dbReference type="InterPro" id="IPR036513">
    <property type="entry name" value="STAS_dom_sf"/>
</dbReference>
<dbReference type="PANTHER" id="PTHR11814">
    <property type="entry name" value="SULFATE TRANSPORTER"/>
    <property type="match status" value="1"/>
</dbReference>
<dbReference type="SUPFAM" id="SSF52091">
    <property type="entry name" value="SpoIIaa-like"/>
    <property type="match status" value="1"/>
</dbReference>
<comment type="subcellular location">
    <subcellularLocation>
        <location evidence="1">Membrane</location>
        <topology evidence="1">Multi-pass membrane protein</topology>
    </subcellularLocation>
</comment>
<gene>
    <name evidence="7" type="ORF">BHQ18_27545</name>
</gene>
<dbReference type="AlphaFoldDB" id="A0A1E3R8B8"/>
<feature type="transmembrane region" description="Helical" evidence="5">
    <location>
        <begin position="142"/>
        <end position="162"/>
    </location>
</feature>
<dbReference type="Pfam" id="PF00916">
    <property type="entry name" value="Sulfate_transp"/>
    <property type="match status" value="1"/>
</dbReference>
<accession>A0A1E3R8B8</accession>
<feature type="transmembrane region" description="Helical" evidence="5">
    <location>
        <begin position="208"/>
        <end position="227"/>
    </location>
</feature>
<evidence type="ECO:0000256" key="2">
    <source>
        <dbReference type="ARBA" id="ARBA00022692"/>
    </source>
</evidence>
<dbReference type="STRING" id="1776.BHQ18_27545"/>
<dbReference type="NCBIfam" id="TIGR00815">
    <property type="entry name" value="sulP"/>
    <property type="match status" value="1"/>
</dbReference>
<name>A0A1E3R8B8_MYCFV</name>